<evidence type="ECO:0000256" key="1">
    <source>
        <dbReference type="ARBA" id="ARBA00000966"/>
    </source>
</evidence>
<feature type="region of interest" description="Disordered" evidence="9">
    <location>
        <begin position="194"/>
        <end position="251"/>
    </location>
</feature>
<feature type="domain" description="CBM2" evidence="10">
    <location>
        <begin position="81"/>
        <end position="193"/>
    </location>
</feature>
<keyword evidence="7 8" id="KW-0624">Polysaccharide degradation</keyword>
<dbReference type="InterPro" id="IPR008965">
    <property type="entry name" value="CBM2/CBM3_carb-bd_dom_sf"/>
</dbReference>
<evidence type="ECO:0000256" key="4">
    <source>
        <dbReference type="ARBA" id="ARBA00023001"/>
    </source>
</evidence>
<evidence type="ECO:0000256" key="6">
    <source>
        <dbReference type="ARBA" id="ARBA00023295"/>
    </source>
</evidence>
<reference evidence="11 12" key="1">
    <citation type="submission" date="2020-08" db="EMBL/GenBank/DDBJ databases">
        <title>Genome public.</title>
        <authorList>
            <person name="Liu C."/>
            <person name="Sun Q."/>
        </authorList>
    </citation>
    <scope>NUCLEOTIDE SEQUENCE [LARGE SCALE GENOMIC DNA]</scope>
    <source>
        <strain evidence="11 12">NSJ-10</strain>
    </source>
</reference>
<keyword evidence="2" id="KW-0732">Signal</keyword>
<accession>A0A8I0AFW7</accession>
<evidence type="ECO:0000256" key="3">
    <source>
        <dbReference type="ARBA" id="ARBA00022801"/>
    </source>
</evidence>
<dbReference type="SUPFAM" id="SSF51445">
    <property type="entry name" value="(Trans)glycosidases"/>
    <property type="match status" value="1"/>
</dbReference>
<keyword evidence="5 8" id="KW-0119">Carbohydrate metabolism</keyword>
<dbReference type="AlphaFoldDB" id="A0A8I0AFW7"/>
<feature type="compositionally biased region" description="Polar residues" evidence="9">
    <location>
        <begin position="207"/>
        <end position="223"/>
    </location>
</feature>
<feature type="compositionally biased region" description="Basic and acidic residues" evidence="9">
    <location>
        <begin position="57"/>
        <end position="82"/>
    </location>
</feature>
<dbReference type="Pfam" id="PF00150">
    <property type="entry name" value="Cellulase"/>
    <property type="match status" value="1"/>
</dbReference>
<dbReference type="PANTHER" id="PTHR34142:SF1">
    <property type="entry name" value="GLYCOSIDE HYDROLASE FAMILY 5 DOMAIN-CONTAINING PROTEIN"/>
    <property type="match status" value="1"/>
</dbReference>
<feature type="region of interest" description="Disordered" evidence="9">
    <location>
        <begin position="33"/>
        <end position="82"/>
    </location>
</feature>
<evidence type="ECO:0000256" key="8">
    <source>
        <dbReference type="RuleBase" id="RU361153"/>
    </source>
</evidence>
<evidence type="ECO:0000256" key="2">
    <source>
        <dbReference type="ARBA" id="ARBA00022729"/>
    </source>
</evidence>
<dbReference type="Pfam" id="PF00553">
    <property type="entry name" value="CBM_2"/>
    <property type="match status" value="1"/>
</dbReference>
<name>A0A8I0AFW7_9FIRM</name>
<feature type="compositionally biased region" description="Basic and acidic residues" evidence="9">
    <location>
        <begin position="197"/>
        <end position="206"/>
    </location>
</feature>
<dbReference type="InterPro" id="IPR017853">
    <property type="entry name" value="GH"/>
</dbReference>
<dbReference type="Proteomes" id="UP000615234">
    <property type="component" value="Unassembled WGS sequence"/>
</dbReference>
<dbReference type="GO" id="GO:0008810">
    <property type="term" value="F:cellulase activity"/>
    <property type="evidence" value="ECO:0007669"/>
    <property type="project" value="UniProtKB-EC"/>
</dbReference>
<evidence type="ECO:0000313" key="12">
    <source>
        <dbReference type="Proteomes" id="UP000615234"/>
    </source>
</evidence>
<dbReference type="InterPro" id="IPR001919">
    <property type="entry name" value="CBD2"/>
</dbReference>
<evidence type="ECO:0000256" key="9">
    <source>
        <dbReference type="SAM" id="MobiDB-lite"/>
    </source>
</evidence>
<dbReference type="GO" id="GO:0030247">
    <property type="term" value="F:polysaccharide binding"/>
    <property type="evidence" value="ECO:0007669"/>
    <property type="project" value="UniProtKB-UniRule"/>
</dbReference>
<dbReference type="PROSITE" id="PS00659">
    <property type="entry name" value="GLYCOSYL_HYDROL_F5"/>
    <property type="match status" value="1"/>
</dbReference>
<evidence type="ECO:0000313" key="11">
    <source>
        <dbReference type="EMBL" id="MBC5662354.1"/>
    </source>
</evidence>
<keyword evidence="12" id="KW-1185">Reference proteome</keyword>
<dbReference type="PROSITE" id="PS51173">
    <property type="entry name" value="CBM2"/>
    <property type="match status" value="1"/>
</dbReference>
<gene>
    <name evidence="11" type="ORF">H8S09_05510</name>
</gene>
<dbReference type="InterPro" id="IPR012291">
    <property type="entry name" value="CBM2_carb-bd_dom_sf"/>
</dbReference>
<keyword evidence="4 8" id="KW-0136">Cellulose degradation</keyword>
<dbReference type="GO" id="GO:0030245">
    <property type="term" value="P:cellulose catabolic process"/>
    <property type="evidence" value="ECO:0007669"/>
    <property type="project" value="UniProtKB-KW"/>
</dbReference>
<proteinExistence type="inferred from homology"/>
<dbReference type="EMBL" id="JACOOX010000003">
    <property type="protein sequence ID" value="MBC5662354.1"/>
    <property type="molecule type" value="Genomic_DNA"/>
</dbReference>
<organism evidence="11 12">
    <name type="scientific">Coprococcus hominis</name>
    <name type="common">ex Liu et al. 2022</name>
    <dbReference type="NCBI Taxonomy" id="2763039"/>
    <lineage>
        <taxon>Bacteria</taxon>
        <taxon>Bacillati</taxon>
        <taxon>Bacillota</taxon>
        <taxon>Clostridia</taxon>
        <taxon>Lachnospirales</taxon>
        <taxon>Lachnospiraceae</taxon>
        <taxon>Coprococcus</taxon>
    </lineage>
</organism>
<feature type="compositionally biased region" description="Basic and acidic residues" evidence="9">
    <location>
        <begin position="237"/>
        <end position="249"/>
    </location>
</feature>
<dbReference type="EC" id="3.2.1.4" evidence="8"/>
<dbReference type="RefSeq" id="WP_186847504.1">
    <property type="nucleotide sequence ID" value="NZ_JACOOX010000003.1"/>
</dbReference>
<dbReference type="Gene3D" id="3.20.20.80">
    <property type="entry name" value="Glycosidases"/>
    <property type="match status" value="1"/>
</dbReference>
<sequence length="552" mass="60029">MNQKKKTIVLWGVIIVLAAAVVALSVILVTKSRKNNDPDGQKNAGTEAVIEGSGQDAEQKAEDGADQKKEKGASDTQKSTDDKKTLYAEVTVGSTWENNGMTAATETVTIYNKTDKAATDWSVDLEFSGKVTIDQLWNGKYTADGSVVHVTAESYNEEIPAGGSIDFGYNLSASDVKPVRCTLMIAGKEVTTVTGDDQQKNDENAEVKTNTGEKAAQTDGQSVDSDKKDQSGSNKVTDTKNGKKEDNPYKAHGKLAVSGTDLVDASGSKFQLKGVSTHGLTWFADFVSKDTYQYFKDSFGINLVRFAMYTDTGDSYGYCSGGNKSEIEELLGKGVDAATDLGLYVIIDWHILNDNDPNMHIDDAKDFFDRISKKYASYGNVIYEIANEPNGGTTWDSVKSYAETIIPIIRKNAPDAIIIVGTPTWSQDVDVAAADPITDQTNLMYAVHFYAATHKDDLRNKVQSALDSGLPIFVSEFGLCDASGNGSIDYDQSDAWFDLINDKNLSYAAWNISNKAETSSLFDSSCTKTSGFTDDDLSDSGRYIKEKIESFY</sequence>
<comment type="similarity">
    <text evidence="8">Belongs to the glycosyl hydrolase 5 (cellulase A) family.</text>
</comment>
<keyword evidence="6 8" id="KW-0326">Glycosidase</keyword>
<keyword evidence="3 8" id="KW-0378">Hydrolase</keyword>
<dbReference type="PANTHER" id="PTHR34142">
    <property type="entry name" value="ENDO-BETA-1,4-GLUCANASE A"/>
    <property type="match status" value="1"/>
</dbReference>
<dbReference type="SMART" id="SM00637">
    <property type="entry name" value="CBD_II"/>
    <property type="match status" value="1"/>
</dbReference>
<evidence type="ECO:0000256" key="7">
    <source>
        <dbReference type="ARBA" id="ARBA00023326"/>
    </source>
</evidence>
<dbReference type="InterPro" id="IPR001547">
    <property type="entry name" value="Glyco_hydro_5"/>
</dbReference>
<comment type="catalytic activity">
    <reaction evidence="1 8">
        <text>Endohydrolysis of (1-&gt;4)-beta-D-glucosidic linkages in cellulose, lichenin and cereal beta-D-glucans.</text>
        <dbReference type="EC" id="3.2.1.4"/>
    </reaction>
</comment>
<comment type="caution">
    <text evidence="11">The sequence shown here is derived from an EMBL/GenBank/DDBJ whole genome shotgun (WGS) entry which is preliminary data.</text>
</comment>
<dbReference type="Gene3D" id="2.60.40.290">
    <property type="match status" value="1"/>
</dbReference>
<dbReference type="InterPro" id="IPR018087">
    <property type="entry name" value="Glyco_hydro_5_CS"/>
</dbReference>
<protein>
    <recommendedName>
        <fullName evidence="8">Endoglucanase</fullName>
        <ecNumber evidence="8">3.2.1.4</ecNumber>
    </recommendedName>
</protein>
<dbReference type="SUPFAM" id="SSF49384">
    <property type="entry name" value="Carbohydrate-binding domain"/>
    <property type="match status" value="1"/>
</dbReference>
<evidence type="ECO:0000256" key="5">
    <source>
        <dbReference type="ARBA" id="ARBA00023277"/>
    </source>
</evidence>
<evidence type="ECO:0000259" key="10">
    <source>
        <dbReference type="PROSITE" id="PS51173"/>
    </source>
</evidence>